<feature type="transmembrane region" description="Helical" evidence="6">
    <location>
        <begin position="337"/>
        <end position="356"/>
    </location>
</feature>
<gene>
    <name evidence="8" type="ORF">NYP16_11975</name>
</gene>
<dbReference type="CDD" id="cd17486">
    <property type="entry name" value="MFS_AmpG_like"/>
    <property type="match status" value="1"/>
</dbReference>
<keyword evidence="4 6" id="KW-1133">Transmembrane helix</keyword>
<name>A0A9X3TZL2_9PROT</name>
<feature type="transmembrane region" description="Helical" evidence="6">
    <location>
        <begin position="294"/>
        <end position="317"/>
    </location>
</feature>
<reference evidence="8" key="2">
    <citation type="journal article" date="2023" name="Syst. Appl. Microbiol.">
        <title>Govania unica gen. nov., sp. nov., a rare biosphere bacterium that represents a novel family in the class Alphaproteobacteria.</title>
        <authorList>
            <person name="Vandamme P."/>
            <person name="Peeters C."/>
            <person name="Hettiarachchi A."/>
            <person name="Cnockaert M."/>
            <person name="Carlier A."/>
        </authorList>
    </citation>
    <scope>NUCLEOTIDE SEQUENCE</scope>
    <source>
        <strain evidence="8">LMG 31809</strain>
    </source>
</reference>
<dbReference type="InterPro" id="IPR004752">
    <property type="entry name" value="AmpG_permease/AT-1"/>
</dbReference>
<reference evidence="8" key="1">
    <citation type="submission" date="2022-08" db="EMBL/GenBank/DDBJ databases">
        <authorList>
            <person name="Vandamme P."/>
            <person name="Hettiarachchi A."/>
            <person name="Peeters C."/>
            <person name="Cnockaert M."/>
            <person name="Carlier A."/>
        </authorList>
    </citation>
    <scope>NUCLEOTIDE SEQUENCE</scope>
    <source>
        <strain evidence="8">LMG 31809</strain>
    </source>
</reference>
<dbReference type="Pfam" id="PF13000">
    <property type="entry name" value="Acatn"/>
    <property type="match status" value="1"/>
</dbReference>
<sequence length="444" mass="46485">MAEASLSRLKHALAVYGDRRVLSILLFGFSSGLPLALTGSTLSVWLADIGVSLKTIGFFAAVAMPYALKFLWAPLVDRVRLPGLAPLMGHRRSWMLVTQLALMAAIVALGNSVPQQEPMLTAALAVLVAFLSATQDIVIDAYRVEILRADQYAAGAAMVQFGYRMGMLVSGAGALFLADRMPWGTVFAIVAVIQAVGVVAVLMNPEPAARGAEDLAAEAAVAKRVTGRSSGLAAWLYVAVVAPFHEFMTRNGVGTALLILAFIVFYKFGDALAGSMTNPFLIKLGFTKSEIAEVVKLFGLVATLAGLALGGVMIRLLGLFRALMICGVLQLLSNLMFVAQATVGADIGFLALTIAVENLAGGMGSAVFVAYLSGLCNLAFTATQYALLSSLAVVGRTVLSTGGGAIAEAVGWVHFFMLTSLAAVPGLLLLLLLRRAGMGLRTAQ</sequence>
<evidence type="ECO:0000256" key="4">
    <source>
        <dbReference type="ARBA" id="ARBA00022989"/>
    </source>
</evidence>
<keyword evidence="2" id="KW-0813">Transport</keyword>
<comment type="caution">
    <text evidence="8">The sequence shown here is derived from an EMBL/GenBank/DDBJ whole genome shotgun (WGS) entry which is preliminary data.</text>
</comment>
<feature type="transmembrane region" description="Helical" evidence="6">
    <location>
        <begin position="225"/>
        <end position="244"/>
    </location>
</feature>
<organism evidence="8 9">
    <name type="scientific">Govanella unica</name>
    <dbReference type="NCBI Taxonomy" id="2975056"/>
    <lineage>
        <taxon>Bacteria</taxon>
        <taxon>Pseudomonadati</taxon>
        <taxon>Pseudomonadota</taxon>
        <taxon>Alphaproteobacteria</taxon>
        <taxon>Emcibacterales</taxon>
        <taxon>Govanellaceae</taxon>
        <taxon>Govanella</taxon>
    </lineage>
</organism>
<dbReference type="GO" id="GO:0016020">
    <property type="term" value="C:membrane"/>
    <property type="evidence" value="ECO:0007669"/>
    <property type="project" value="UniProtKB-SubCell"/>
</dbReference>
<dbReference type="GO" id="GO:0035348">
    <property type="term" value="P:acetyl-CoA transmembrane transport"/>
    <property type="evidence" value="ECO:0007669"/>
    <property type="project" value="InterPro"/>
</dbReference>
<keyword evidence="9" id="KW-1185">Reference proteome</keyword>
<feature type="transmembrane region" description="Helical" evidence="6">
    <location>
        <begin position="51"/>
        <end position="72"/>
    </location>
</feature>
<feature type="transmembrane region" description="Helical" evidence="6">
    <location>
        <begin position="151"/>
        <end position="177"/>
    </location>
</feature>
<comment type="subcellular location">
    <subcellularLocation>
        <location evidence="1">Membrane</location>
        <topology evidence="1">Multi-pass membrane protein</topology>
    </subcellularLocation>
</comment>
<dbReference type="NCBIfam" id="TIGR00901">
    <property type="entry name" value="2A0125"/>
    <property type="match status" value="1"/>
</dbReference>
<proteinExistence type="predicted"/>
<dbReference type="AlphaFoldDB" id="A0A9X3TZL2"/>
<keyword evidence="5 6" id="KW-0472">Membrane</keyword>
<feature type="transmembrane region" description="Helical" evidence="6">
    <location>
        <begin position="412"/>
        <end position="433"/>
    </location>
</feature>
<dbReference type="RefSeq" id="WP_274944374.1">
    <property type="nucleotide sequence ID" value="NZ_JANWOI010000004.1"/>
</dbReference>
<dbReference type="PROSITE" id="PS50850">
    <property type="entry name" value="MFS"/>
    <property type="match status" value="1"/>
</dbReference>
<keyword evidence="3 6" id="KW-0812">Transmembrane</keyword>
<feature type="transmembrane region" description="Helical" evidence="6">
    <location>
        <begin position="93"/>
        <end position="113"/>
    </location>
</feature>
<accession>A0A9X3TZL2</accession>
<dbReference type="GO" id="GO:0008521">
    <property type="term" value="F:acetyl-CoA transmembrane transporter activity"/>
    <property type="evidence" value="ECO:0007669"/>
    <property type="project" value="InterPro"/>
</dbReference>
<feature type="transmembrane region" description="Helical" evidence="6">
    <location>
        <begin position="21"/>
        <end position="45"/>
    </location>
</feature>
<dbReference type="Gene3D" id="1.20.1250.20">
    <property type="entry name" value="MFS general substrate transporter like domains"/>
    <property type="match status" value="2"/>
</dbReference>
<dbReference type="InterPro" id="IPR020846">
    <property type="entry name" value="MFS_dom"/>
</dbReference>
<evidence type="ECO:0000313" key="9">
    <source>
        <dbReference type="Proteomes" id="UP001141619"/>
    </source>
</evidence>
<evidence type="ECO:0000259" key="7">
    <source>
        <dbReference type="PROSITE" id="PS50850"/>
    </source>
</evidence>
<dbReference type="Proteomes" id="UP001141619">
    <property type="component" value="Unassembled WGS sequence"/>
</dbReference>
<feature type="domain" description="Major facilitator superfamily (MFS) profile" evidence="7">
    <location>
        <begin position="20"/>
        <end position="437"/>
    </location>
</feature>
<feature type="transmembrane region" description="Helical" evidence="6">
    <location>
        <begin position="368"/>
        <end position="392"/>
    </location>
</feature>
<feature type="transmembrane region" description="Helical" evidence="6">
    <location>
        <begin position="183"/>
        <end position="204"/>
    </location>
</feature>
<dbReference type="PANTHER" id="PTHR12778">
    <property type="entry name" value="SOLUTE CARRIER FAMILY 33 ACETYL-COA TRANSPORTER -RELATED"/>
    <property type="match status" value="1"/>
</dbReference>
<dbReference type="SUPFAM" id="SSF103473">
    <property type="entry name" value="MFS general substrate transporter"/>
    <property type="match status" value="1"/>
</dbReference>
<evidence type="ECO:0000256" key="3">
    <source>
        <dbReference type="ARBA" id="ARBA00022692"/>
    </source>
</evidence>
<evidence type="ECO:0000256" key="2">
    <source>
        <dbReference type="ARBA" id="ARBA00022448"/>
    </source>
</evidence>
<dbReference type="InterPro" id="IPR036259">
    <property type="entry name" value="MFS_trans_sf"/>
</dbReference>
<protein>
    <submittedName>
        <fullName evidence="8">AmpG family muropeptide MFS transporter</fullName>
    </submittedName>
</protein>
<feature type="transmembrane region" description="Helical" evidence="6">
    <location>
        <begin position="119"/>
        <end position="139"/>
    </location>
</feature>
<evidence type="ECO:0000256" key="6">
    <source>
        <dbReference type="SAM" id="Phobius"/>
    </source>
</evidence>
<evidence type="ECO:0000313" key="8">
    <source>
        <dbReference type="EMBL" id="MDA5194669.1"/>
    </source>
</evidence>
<dbReference type="InterPro" id="IPR024371">
    <property type="entry name" value="AcetylCoA_trans_1-like"/>
</dbReference>
<dbReference type="EMBL" id="JANWOI010000004">
    <property type="protein sequence ID" value="MDA5194669.1"/>
    <property type="molecule type" value="Genomic_DNA"/>
</dbReference>
<feature type="transmembrane region" description="Helical" evidence="6">
    <location>
        <begin position="256"/>
        <end position="273"/>
    </location>
</feature>
<evidence type="ECO:0000256" key="1">
    <source>
        <dbReference type="ARBA" id="ARBA00004141"/>
    </source>
</evidence>
<evidence type="ECO:0000256" key="5">
    <source>
        <dbReference type="ARBA" id="ARBA00023136"/>
    </source>
</evidence>
<dbReference type="PANTHER" id="PTHR12778:SF10">
    <property type="entry name" value="MAJOR FACILITATOR SUPERFAMILY DOMAIN-CONTAINING PROTEIN 3"/>
    <property type="match status" value="1"/>
</dbReference>